<dbReference type="AlphaFoldDB" id="A0ABD2XIP2"/>
<evidence type="ECO:0000313" key="1">
    <source>
        <dbReference type="EMBL" id="KAL3405411.1"/>
    </source>
</evidence>
<evidence type="ECO:0000313" key="2">
    <source>
        <dbReference type="Proteomes" id="UP001627154"/>
    </source>
</evidence>
<dbReference type="Proteomes" id="UP001627154">
    <property type="component" value="Unassembled WGS sequence"/>
</dbReference>
<sequence length="67" mass="7653">MPTGTNYNPSLSKKSYSKLTFIDKILGYSMCAKENYDLGVGKTDVSDYSITFYWLHFGNKFVPKEPD</sequence>
<accession>A0ABD2XIP2</accession>
<comment type="caution">
    <text evidence="1">The sequence shown here is derived from an EMBL/GenBank/DDBJ whole genome shotgun (WGS) entry which is preliminary data.</text>
</comment>
<keyword evidence="2" id="KW-1185">Reference proteome</keyword>
<name>A0ABD2XIP2_9HYME</name>
<reference evidence="1 2" key="1">
    <citation type="journal article" date="2024" name="bioRxiv">
        <title>A reference genome for Trichogramma kaykai: A tiny desert-dwelling parasitoid wasp with competing sex-ratio distorters.</title>
        <authorList>
            <person name="Culotta J."/>
            <person name="Lindsey A.R."/>
        </authorList>
    </citation>
    <scope>NUCLEOTIDE SEQUENCE [LARGE SCALE GENOMIC DNA]</scope>
    <source>
        <strain evidence="1 2">KSX58</strain>
    </source>
</reference>
<protein>
    <submittedName>
        <fullName evidence="1">Uncharacterized protein</fullName>
    </submittedName>
</protein>
<proteinExistence type="predicted"/>
<gene>
    <name evidence="1" type="ORF">TKK_002423</name>
</gene>
<organism evidence="1 2">
    <name type="scientific">Trichogramma kaykai</name>
    <dbReference type="NCBI Taxonomy" id="54128"/>
    <lineage>
        <taxon>Eukaryota</taxon>
        <taxon>Metazoa</taxon>
        <taxon>Ecdysozoa</taxon>
        <taxon>Arthropoda</taxon>
        <taxon>Hexapoda</taxon>
        <taxon>Insecta</taxon>
        <taxon>Pterygota</taxon>
        <taxon>Neoptera</taxon>
        <taxon>Endopterygota</taxon>
        <taxon>Hymenoptera</taxon>
        <taxon>Apocrita</taxon>
        <taxon>Proctotrupomorpha</taxon>
        <taxon>Chalcidoidea</taxon>
        <taxon>Trichogrammatidae</taxon>
        <taxon>Trichogramma</taxon>
    </lineage>
</organism>
<dbReference type="EMBL" id="JBJJXI010000021">
    <property type="protein sequence ID" value="KAL3405411.1"/>
    <property type="molecule type" value="Genomic_DNA"/>
</dbReference>